<organism evidence="2 3">
    <name type="scientific">Alligator mississippiensis</name>
    <name type="common">American alligator</name>
    <dbReference type="NCBI Taxonomy" id="8496"/>
    <lineage>
        <taxon>Eukaryota</taxon>
        <taxon>Metazoa</taxon>
        <taxon>Chordata</taxon>
        <taxon>Craniata</taxon>
        <taxon>Vertebrata</taxon>
        <taxon>Euteleostomi</taxon>
        <taxon>Archelosauria</taxon>
        <taxon>Archosauria</taxon>
        <taxon>Crocodylia</taxon>
        <taxon>Alligatoridae</taxon>
        <taxon>Alligatorinae</taxon>
        <taxon>Alligator</taxon>
    </lineage>
</organism>
<keyword evidence="1" id="KW-0175">Coiled coil</keyword>
<keyword evidence="3" id="KW-1185">Reference proteome</keyword>
<proteinExistence type="predicted"/>
<dbReference type="PANTHER" id="PTHR32046:SF14">
    <property type="match status" value="1"/>
</dbReference>
<dbReference type="SUPFAM" id="SSF52540">
    <property type="entry name" value="P-loop containing nucleoside triphosphate hydrolases"/>
    <property type="match status" value="1"/>
</dbReference>
<sequence>MTRLAILLRKGADSWPVPPQGVDQWVVPLREAGPSQAESQTSEVTVYEINYRQGFKIPYSLTIIDTPGFGDVRGIAHDRLIIKQIREFFSTPGDIDQIDAVCVVVQASLARLTPAQKYVSDSVLSIFGKDIKDNIQVLVTFADGQTPPVLEAIKTADVPCAKDAKGTPIHFKFNNSTLYASNAGADHGSSNFDAMFWKMGSISMKAFFESLFNLESRSLALTKEVLRERKELEAAVEGLRPHIRAGLMKLEELRKTKKILEQKKGEMEANKDFQYEVNVTVPVQEDISGTGNHIMNCQQCRYTCQYPCAISNWDDLRGCAAIDSNTEYCNACHGKSFWKAHFNPKYKWRYETRKKKQTFSELKEKYEKASGEILSTKNVVEKLSQEYAAVEEILLKLIDKSSYSLQRLQKITLKPNPLYTPEYVDLLIMSEQRELKPGYQERIKSLNEVREVADIIRKIANKEPLLPGE</sequence>
<dbReference type="AlphaFoldDB" id="A0A151P4Q9"/>
<protein>
    <recommendedName>
        <fullName evidence="4">AIG1-type G domain-containing protein</fullName>
    </recommendedName>
</protein>
<accession>A0A151P4Q9</accession>
<dbReference type="Proteomes" id="UP000050525">
    <property type="component" value="Unassembled WGS sequence"/>
</dbReference>
<name>A0A151P4Q9_ALLMI</name>
<gene>
    <name evidence="2" type="ORF">Y1Q_0023048</name>
</gene>
<evidence type="ECO:0000313" key="2">
    <source>
        <dbReference type="EMBL" id="KYO44044.1"/>
    </source>
</evidence>
<dbReference type="InterPro" id="IPR027417">
    <property type="entry name" value="P-loop_NTPase"/>
</dbReference>
<feature type="coiled-coil region" evidence="1">
    <location>
        <begin position="243"/>
        <end position="270"/>
    </location>
</feature>
<feature type="coiled-coil region" evidence="1">
    <location>
        <begin position="366"/>
        <end position="400"/>
    </location>
</feature>
<evidence type="ECO:0008006" key="4">
    <source>
        <dbReference type="Google" id="ProtNLM"/>
    </source>
</evidence>
<dbReference type="Gene3D" id="3.40.50.300">
    <property type="entry name" value="P-loop containing nucleotide triphosphate hydrolases"/>
    <property type="match status" value="1"/>
</dbReference>
<comment type="caution">
    <text evidence="2">The sequence shown here is derived from an EMBL/GenBank/DDBJ whole genome shotgun (WGS) entry which is preliminary data.</text>
</comment>
<dbReference type="PANTHER" id="PTHR32046">
    <property type="entry name" value="G DOMAIN-CONTAINING PROTEIN"/>
    <property type="match status" value="1"/>
</dbReference>
<dbReference type="STRING" id="8496.A0A151P4Q9"/>
<reference evidence="2 3" key="1">
    <citation type="journal article" date="2012" name="Genome Biol.">
        <title>Sequencing three crocodilian genomes to illuminate the evolution of archosaurs and amniotes.</title>
        <authorList>
            <person name="St John J.A."/>
            <person name="Braun E.L."/>
            <person name="Isberg S.R."/>
            <person name="Miles L.G."/>
            <person name="Chong A.Y."/>
            <person name="Gongora J."/>
            <person name="Dalzell P."/>
            <person name="Moran C."/>
            <person name="Bed'hom B."/>
            <person name="Abzhanov A."/>
            <person name="Burgess S.C."/>
            <person name="Cooksey A.M."/>
            <person name="Castoe T.A."/>
            <person name="Crawford N.G."/>
            <person name="Densmore L.D."/>
            <person name="Drew J.C."/>
            <person name="Edwards S.V."/>
            <person name="Faircloth B.C."/>
            <person name="Fujita M.K."/>
            <person name="Greenwold M.J."/>
            <person name="Hoffmann F.G."/>
            <person name="Howard J.M."/>
            <person name="Iguchi T."/>
            <person name="Janes D.E."/>
            <person name="Khan S.Y."/>
            <person name="Kohno S."/>
            <person name="de Koning A.J."/>
            <person name="Lance S.L."/>
            <person name="McCarthy F.M."/>
            <person name="McCormack J.E."/>
            <person name="Merchant M.E."/>
            <person name="Peterson D.G."/>
            <person name="Pollock D.D."/>
            <person name="Pourmand N."/>
            <person name="Raney B.J."/>
            <person name="Roessler K.A."/>
            <person name="Sanford J.R."/>
            <person name="Sawyer R.H."/>
            <person name="Schmidt C.J."/>
            <person name="Triplett E.W."/>
            <person name="Tuberville T.D."/>
            <person name="Venegas-Anaya M."/>
            <person name="Howard J.T."/>
            <person name="Jarvis E.D."/>
            <person name="Guillette L.J.Jr."/>
            <person name="Glenn T.C."/>
            <person name="Green R.E."/>
            <person name="Ray D.A."/>
        </authorList>
    </citation>
    <scope>NUCLEOTIDE SEQUENCE [LARGE SCALE GENOMIC DNA]</scope>
    <source>
        <strain evidence="2">KSC_2009_1</strain>
    </source>
</reference>
<evidence type="ECO:0000313" key="3">
    <source>
        <dbReference type="Proteomes" id="UP000050525"/>
    </source>
</evidence>
<evidence type="ECO:0000256" key="1">
    <source>
        <dbReference type="SAM" id="Coils"/>
    </source>
</evidence>
<dbReference type="EMBL" id="AKHW03000978">
    <property type="protein sequence ID" value="KYO44044.1"/>
    <property type="molecule type" value="Genomic_DNA"/>
</dbReference>